<dbReference type="STRING" id="204536.SULAZ_1557"/>
<dbReference type="InterPro" id="IPR051545">
    <property type="entry name" value="NAD(P)H_dehydrogenase_qn"/>
</dbReference>
<dbReference type="SUPFAM" id="SSF52218">
    <property type="entry name" value="Flavoproteins"/>
    <property type="match status" value="1"/>
</dbReference>
<keyword evidence="5" id="KW-1185">Reference proteome</keyword>
<name>C1DWN5_SULAA</name>
<dbReference type="AlphaFoldDB" id="C1DWN5"/>
<dbReference type="Pfam" id="PF02525">
    <property type="entry name" value="Flavodoxin_2"/>
    <property type="match status" value="1"/>
</dbReference>
<dbReference type="Gene3D" id="3.40.50.360">
    <property type="match status" value="1"/>
</dbReference>
<dbReference type="RefSeq" id="WP_012674859.1">
    <property type="nucleotide sequence ID" value="NC_012438.1"/>
</dbReference>
<protein>
    <submittedName>
        <fullName evidence="4">NAD</fullName>
    </submittedName>
</protein>
<dbReference type="GO" id="GO:0005829">
    <property type="term" value="C:cytosol"/>
    <property type="evidence" value="ECO:0007669"/>
    <property type="project" value="TreeGrafter"/>
</dbReference>
<evidence type="ECO:0000256" key="1">
    <source>
        <dbReference type="ARBA" id="ARBA00006252"/>
    </source>
</evidence>
<dbReference type="GO" id="GO:0003955">
    <property type="term" value="F:NAD(P)H dehydrogenase (quinone) activity"/>
    <property type="evidence" value="ECO:0007669"/>
    <property type="project" value="TreeGrafter"/>
</dbReference>
<proteinExistence type="inferred from homology"/>
<dbReference type="PANTHER" id="PTHR10204">
    <property type="entry name" value="NAD P H OXIDOREDUCTASE-RELATED"/>
    <property type="match status" value="1"/>
</dbReference>
<evidence type="ECO:0000313" key="4">
    <source>
        <dbReference type="EMBL" id="ACN99546.1"/>
    </source>
</evidence>
<dbReference type="Proteomes" id="UP000001369">
    <property type="component" value="Chromosome"/>
</dbReference>
<comment type="similarity">
    <text evidence="1">Belongs to the NAD(P)H dehydrogenase (quinone) family.</text>
</comment>
<dbReference type="PANTHER" id="PTHR10204:SF34">
    <property type="entry name" value="NAD(P)H DEHYDROGENASE [QUINONE] 1 ISOFORM 1"/>
    <property type="match status" value="1"/>
</dbReference>
<keyword evidence="2" id="KW-0560">Oxidoreductase</keyword>
<dbReference type="eggNOG" id="COG2249">
    <property type="taxonomic scope" value="Bacteria"/>
</dbReference>
<dbReference type="EMBL" id="CP001229">
    <property type="protein sequence ID" value="ACN99546.1"/>
    <property type="molecule type" value="Genomic_DNA"/>
</dbReference>
<evidence type="ECO:0000256" key="2">
    <source>
        <dbReference type="ARBA" id="ARBA00023002"/>
    </source>
</evidence>
<gene>
    <name evidence="4" type="ordered locus">SULAZ_1557</name>
</gene>
<reference evidence="4 5" key="1">
    <citation type="journal article" date="2009" name="J. Bacteriol.">
        <title>Complete and draft genome sequences of six members of the Aquificales.</title>
        <authorList>
            <person name="Reysenbach A.L."/>
            <person name="Hamamura N."/>
            <person name="Podar M."/>
            <person name="Griffiths E."/>
            <person name="Ferreira S."/>
            <person name="Hochstein R."/>
            <person name="Heidelberg J."/>
            <person name="Johnson J."/>
            <person name="Mead D."/>
            <person name="Pohorille A."/>
            <person name="Sarmiento M."/>
            <person name="Schweighofer K."/>
            <person name="Seshadri R."/>
            <person name="Voytek M.A."/>
        </authorList>
    </citation>
    <scope>NUCLEOTIDE SEQUENCE [LARGE SCALE GENOMIC DNA]</scope>
    <source>
        <strain evidence="5">Az-Fu1 / DSM 15241 / OCM 825</strain>
    </source>
</reference>
<feature type="domain" description="Flavodoxin-like fold" evidence="3">
    <location>
        <begin position="1"/>
        <end position="186"/>
    </location>
</feature>
<evidence type="ECO:0000313" key="5">
    <source>
        <dbReference type="Proteomes" id="UP000001369"/>
    </source>
</evidence>
<sequence>MDYLIIYAHPNPQSFNSAIKNTVEETLKNAGKSFETVDLYKINFDPILKPQDFEAIMQGKVLEDVKQQQTLVKDANTLVVIHPIWWYSMPAILKGYIDRVFSYGFAYKEENGEIKPLLTDKKVIIFNTMGEDENTAVSTGMSECLKKTIGGIFTFCGMEVIHHKLFYAVPYVSDEDRKKMLEEVKAVFKA</sequence>
<dbReference type="InterPro" id="IPR029039">
    <property type="entry name" value="Flavoprotein-like_sf"/>
</dbReference>
<dbReference type="InterPro" id="IPR003680">
    <property type="entry name" value="Flavodoxin_fold"/>
</dbReference>
<dbReference type="KEGG" id="saf:SULAZ_1557"/>
<organism evidence="4 5">
    <name type="scientific">Sulfurihydrogenibium azorense (strain DSM 15241 / OCM 825 / Az-Fu1)</name>
    <dbReference type="NCBI Taxonomy" id="204536"/>
    <lineage>
        <taxon>Bacteria</taxon>
        <taxon>Pseudomonadati</taxon>
        <taxon>Aquificota</taxon>
        <taxon>Aquificia</taxon>
        <taxon>Aquificales</taxon>
        <taxon>Hydrogenothermaceae</taxon>
        <taxon>Sulfurihydrogenibium</taxon>
    </lineage>
</organism>
<dbReference type="OrthoDB" id="9805976at2"/>
<dbReference type="HOGENOM" id="CLU_058643_1_0_0"/>
<accession>C1DWN5</accession>
<evidence type="ECO:0000259" key="3">
    <source>
        <dbReference type="Pfam" id="PF02525"/>
    </source>
</evidence>